<evidence type="ECO:0000313" key="2">
    <source>
        <dbReference type="EMBL" id="PHI31072.1"/>
    </source>
</evidence>
<gene>
    <name evidence="2" type="ORF">CRN84_17900</name>
    <name evidence="3" type="ORF">CRN84_18585</name>
    <name evidence="4" type="ORF">NCTC12282_04948</name>
    <name evidence="5" type="ORF">NCTC12282_05108</name>
</gene>
<evidence type="ECO:0000313" key="7">
    <source>
        <dbReference type="Proteomes" id="UP000373449"/>
    </source>
</evidence>
<evidence type="ECO:0000259" key="1">
    <source>
        <dbReference type="Pfam" id="PF04448"/>
    </source>
</evidence>
<dbReference type="Proteomes" id="UP000224974">
    <property type="component" value="Unassembled WGS sequence"/>
</dbReference>
<dbReference type="Proteomes" id="UP000373449">
    <property type="component" value="Unassembled WGS sequence"/>
</dbReference>
<reference evidence="2" key="2">
    <citation type="submission" date="2017-09" db="EMBL/GenBank/DDBJ databases">
        <title>FDA dAtabase for Regulatory Grade micrObial Sequences (FDA-ARGOS): Supporting development and validation of Infectious Disease Dx tests.</title>
        <authorList>
            <person name="Minogue T."/>
            <person name="Wolcott M."/>
            <person name="Wasieloski L."/>
            <person name="Aguilar W."/>
            <person name="Moore D."/>
            <person name="Tallon L.J."/>
            <person name="Sadzewicz L."/>
            <person name="Ott S."/>
            <person name="Zhao X."/>
            <person name="Nagaraj S."/>
            <person name="Vavikolanu K."/>
            <person name="Aluvathingal J."/>
            <person name="Nadendla S."/>
            <person name="Sichtig H."/>
        </authorList>
    </citation>
    <scope>NUCLEOTIDE SEQUENCE</scope>
    <source>
        <strain evidence="2">FDAARGOS_387</strain>
    </source>
</reference>
<dbReference type="AlphaFoldDB" id="A0A2C6DRW8"/>
<feature type="domain" description="DUF551" evidence="1">
    <location>
        <begin position="83"/>
        <end position="145"/>
    </location>
</feature>
<evidence type="ECO:0000313" key="5">
    <source>
        <dbReference type="EMBL" id="VFS51465.1"/>
    </source>
</evidence>
<dbReference type="Pfam" id="PF04448">
    <property type="entry name" value="DUF551"/>
    <property type="match status" value="1"/>
</dbReference>
<dbReference type="OrthoDB" id="6481108at2"/>
<organism evidence="2 6">
    <name type="scientific">Budvicia aquatica</name>
    <dbReference type="NCBI Taxonomy" id="82979"/>
    <lineage>
        <taxon>Bacteria</taxon>
        <taxon>Pseudomonadati</taxon>
        <taxon>Pseudomonadota</taxon>
        <taxon>Gammaproteobacteria</taxon>
        <taxon>Enterobacterales</taxon>
        <taxon>Budviciaceae</taxon>
        <taxon>Budvicia</taxon>
    </lineage>
</organism>
<dbReference type="EMBL" id="PDDX01000001">
    <property type="protein sequence ID" value="PHI31202.1"/>
    <property type="molecule type" value="Genomic_DNA"/>
</dbReference>
<dbReference type="EMBL" id="PDDX01000001">
    <property type="protein sequence ID" value="PHI31072.1"/>
    <property type="molecule type" value="Genomic_DNA"/>
</dbReference>
<protein>
    <submittedName>
        <fullName evidence="2">DUF551 domain-containing protein</fullName>
    </submittedName>
    <submittedName>
        <fullName evidence="4">Protein of uncharacterized function (DUF551)</fullName>
    </submittedName>
</protein>
<dbReference type="EMBL" id="CAADJA010000002">
    <property type="protein sequence ID" value="VFS51465.1"/>
    <property type="molecule type" value="Genomic_DNA"/>
</dbReference>
<accession>A0A2C6DRW8</accession>
<evidence type="ECO:0000313" key="3">
    <source>
        <dbReference type="EMBL" id="PHI31202.1"/>
    </source>
</evidence>
<evidence type="ECO:0000313" key="4">
    <source>
        <dbReference type="EMBL" id="VFS51303.1"/>
    </source>
</evidence>
<keyword evidence="6" id="KW-1185">Reference proteome</keyword>
<name>A0A2C6DRW8_9GAMM</name>
<sequence length="150" mass="16581">MTNKLSKERLEKIAFGSVRQSQEEGVFIAREVLEYREAEGNPVYWEIAGCLFSTKEEALKPGFIGTPEPLYESPALGQPVATGWISVADHLPELDTDVQIYCLDSGEQMVAYRFSDTGFSYATTEGGSVIACEPTHWMELPAAPEVINND</sequence>
<dbReference type="EMBL" id="CAADJA010000002">
    <property type="protein sequence ID" value="VFS51303.1"/>
    <property type="molecule type" value="Genomic_DNA"/>
</dbReference>
<evidence type="ECO:0000313" key="6">
    <source>
        <dbReference type="Proteomes" id="UP000224974"/>
    </source>
</evidence>
<proteinExistence type="predicted"/>
<reference evidence="6" key="1">
    <citation type="submission" date="2017-09" db="EMBL/GenBank/DDBJ databases">
        <title>FDA dAtabase for Regulatory Grade micrObial Sequences (FDA-ARGOS): Supporting development and validation of Infectious Disease Dx tests.</title>
        <authorList>
            <person name="Minogue T."/>
            <person name="Wolcott M."/>
            <person name="Wasieloski L."/>
            <person name="Aguilar W."/>
            <person name="Moore D."/>
            <person name="Tallon L."/>
            <person name="Sadzewicz L."/>
            <person name="Ott S."/>
            <person name="Zhao X."/>
            <person name="Nagaraj S."/>
            <person name="Vavikolanu K."/>
            <person name="Aluvathingal J."/>
            <person name="Nadendla S."/>
            <person name="Sichtig H."/>
        </authorList>
    </citation>
    <scope>NUCLEOTIDE SEQUENCE [LARGE SCALE GENOMIC DNA]</scope>
    <source>
        <strain evidence="6">FDAARGOS_387</strain>
    </source>
</reference>
<dbReference type="STRING" id="1111728.GCA_000427805_04563"/>
<dbReference type="RefSeq" id="WP_051323464.1">
    <property type="nucleotide sequence ID" value="NZ_CAADJA010000002.1"/>
</dbReference>
<dbReference type="InterPro" id="IPR007539">
    <property type="entry name" value="DUF551"/>
</dbReference>
<reference evidence="4 7" key="3">
    <citation type="submission" date="2019-03" db="EMBL/GenBank/DDBJ databases">
        <authorList>
            <consortium name="Pathogen Informatics"/>
        </authorList>
    </citation>
    <scope>NUCLEOTIDE SEQUENCE [LARGE SCALE GENOMIC DNA]</scope>
    <source>
        <strain evidence="4 7">NCTC12282</strain>
    </source>
</reference>